<evidence type="ECO:0000313" key="3">
    <source>
        <dbReference type="Proteomes" id="UP000297777"/>
    </source>
</evidence>
<evidence type="ECO:0000256" key="1">
    <source>
        <dbReference type="SAM" id="MobiDB-lite"/>
    </source>
</evidence>
<protein>
    <submittedName>
        <fullName evidence="2">Uncharacterized protein</fullName>
    </submittedName>
</protein>
<organism evidence="2 3">
    <name type="scientific">Botrytis tulipae</name>
    <dbReference type="NCBI Taxonomy" id="87230"/>
    <lineage>
        <taxon>Eukaryota</taxon>
        <taxon>Fungi</taxon>
        <taxon>Dikarya</taxon>
        <taxon>Ascomycota</taxon>
        <taxon>Pezizomycotina</taxon>
        <taxon>Leotiomycetes</taxon>
        <taxon>Helotiales</taxon>
        <taxon>Sclerotiniaceae</taxon>
        <taxon>Botrytis</taxon>
    </lineage>
</organism>
<feature type="region of interest" description="Disordered" evidence="1">
    <location>
        <begin position="1"/>
        <end position="125"/>
    </location>
</feature>
<sequence length="125" mass="13685">MPNNREWIAPVDTRDLEESSTSVYGTLDRDKLARWDRPGPEELKPLGLDARDPRGPEIEKGELHTAGIEQRVGRDDTQWLVSETDAGAGASAGSSSGSGVSTSDDLDSKIDEGEEKQFEKRLSQE</sequence>
<evidence type="ECO:0000313" key="2">
    <source>
        <dbReference type="EMBL" id="TGO13369.1"/>
    </source>
</evidence>
<feature type="compositionally biased region" description="Basic and acidic residues" evidence="1">
    <location>
        <begin position="106"/>
        <end position="125"/>
    </location>
</feature>
<gene>
    <name evidence="2" type="ORF">BTUL_0071g00470</name>
</gene>
<keyword evidence="3" id="KW-1185">Reference proteome</keyword>
<accession>A0A4Z1EQ13</accession>
<dbReference type="EMBL" id="PQXH01000071">
    <property type="protein sequence ID" value="TGO13369.1"/>
    <property type="molecule type" value="Genomic_DNA"/>
</dbReference>
<proteinExistence type="predicted"/>
<reference evidence="2 3" key="1">
    <citation type="submission" date="2017-12" db="EMBL/GenBank/DDBJ databases">
        <title>Comparative genomics of Botrytis spp.</title>
        <authorList>
            <person name="Valero-Jimenez C.A."/>
            <person name="Tapia P."/>
            <person name="Veloso J."/>
            <person name="Silva-Moreno E."/>
            <person name="Staats M."/>
            <person name="Valdes J.H."/>
            <person name="Van Kan J.A.L."/>
        </authorList>
    </citation>
    <scope>NUCLEOTIDE SEQUENCE [LARGE SCALE GENOMIC DNA]</scope>
    <source>
        <strain evidence="2 3">Bt9001</strain>
    </source>
</reference>
<dbReference type="Proteomes" id="UP000297777">
    <property type="component" value="Unassembled WGS sequence"/>
</dbReference>
<dbReference type="AlphaFoldDB" id="A0A4Z1EQ13"/>
<feature type="compositionally biased region" description="Basic and acidic residues" evidence="1">
    <location>
        <begin position="27"/>
        <end position="63"/>
    </location>
</feature>
<name>A0A4Z1EQ13_9HELO</name>
<feature type="compositionally biased region" description="Low complexity" evidence="1">
    <location>
        <begin position="85"/>
        <end position="103"/>
    </location>
</feature>
<comment type="caution">
    <text evidence="2">The sequence shown here is derived from an EMBL/GenBank/DDBJ whole genome shotgun (WGS) entry which is preliminary data.</text>
</comment>